<sequence>MIRLIPISVGMLLAWSPMAEACEPPPVFYAPFSTERAANADITSFISQNAPVVRDVSLGRGSAAQESLCGGQGYVSFTIALPPGAPVTFADLGLELRVIDGSFPRYALPEGPISSTLGAREDFQHLGSWFEGPPARHKTISAEIEARFVAPDGTRGKGARFTLFSEPEKPKTAEEQTR</sequence>
<keyword evidence="4" id="KW-1185">Reference proteome</keyword>
<proteinExistence type="predicted"/>
<organism evidence="3 4">
    <name type="scientific">Roseovarius faecimaris</name>
    <dbReference type="NCBI Taxonomy" id="2494550"/>
    <lineage>
        <taxon>Bacteria</taxon>
        <taxon>Pseudomonadati</taxon>
        <taxon>Pseudomonadota</taxon>
        <taxon>Alphaproteobacteria</taxon>
        <taxon>Rhodobacterales</taxon>
        <taxon>Roseobacteraceae</taxon>
        <taxon>Roseovarius</taxon>
    </lineage>
</organism>
<dbReference type="Proteomes" id="UP000428330">
    <property type="component" value="Chromosome"/>
</dbReference>
<dbReference type="EMBL" id="CP034348">
    <property type="protein sequence ID" value="QGX98117.1"/>
    <property type="molecule type" value="Genomic_DNA"/>
</dbReference>
<evidence type="ECO:0000256" key="2">
    <source>
        <dbReference type="SAM" id="SignalP"/>
    </source>
</evidence>
<evidence type="ECO:0000256" key="1">
    <source>
        <dbReference type="SAM" id="MobiDB-lite"/>
    </source>
</evidence>
<protein>
    <submittedName>
        <fullName evidence="3">Uncharacterized protein</fullName>
    </submittedName>
</protein>
<dbReference type="AlphaFoldDB" id="A0A6I6IRC3"/>
<dbReference type="RefSeq" id="WP_157706749.1">
    <property type="nucleotide sequence ID" value="NZ_CP034348.1"/>
</dbReference>
<evidence type="ECO:0000313" key="3">
    <source>
        <dbReference type="EMBL" id="QGX98117.1"/>
    </source>
</evidence>
<keyword evidence="2" id="KW-0732">Signal</keyword>
<feature type="compositionally biased region" description="Basic and acidic residues" evidence="1">
    <location>
        <begin position="166"/>
        <end position="178"/>
    </location>
</feature>
<feature type="signal peptide" evidence="2">
    <location>
        <begin position="1"/>
        <end position="21"/>
    </location>
</feature>
<feature type="region of interest" description="Disordered" evidence="1">
    <location>
        <begin position="156"/>
        <end position="178"/>
    </location>
</feature>
<feature type="chain" id="PRO_5026162992" evidence="2">
    <location>
        <begin position="22"/>
        <end position="178"/>
    </location>
</feature>
<dbReference type="KEGG" id="rom:EI983_07420"/>
<evidence type="ECO:0000313" key="4">
    <source>
        <dbReference type="Proteomes" id="UP000428330"/>
    </source>
</evidence>
<accession>A0A6I6IRC3</accession>
<name>A0A6I6IRC3_9RHOB</name>
<dbReference type="OrthoDB" id="7742409at2"/>
<gene>
    <name evidence="3" type="ORF">EI983_07420</name>
</gene>
<reference evidence="4" key="1">
    <citation type="submission" date="2018-12" db="EMBL/GenBank/DDBJ databases">
        <title>Complete genome sequence of Roseovarius sp. MME-070.</title>
        <authorList>
            <person name="Nam Y.-D."/>
            <person name="Kang J."/>
            <person name="Chung W.-H."/>
            <person name="Park Y.S."/>
        </authorList>
    </citation>
    <scope>NUCLEOTIDE SEQUENCE [LARGE SCALE GENOMIC DNA]</scope>
    <source>
        <strain evidence="4">MME-070</strain>
    </source>
</reference>